<evidence type="ECO:0000313" key="2">
    <source>
        <dbReference type="WBParaSite" id="MhA1_Contig2174.frz3.gene4"/>
    </source>
</evidence>
<proteinExistence type="predicted"/>
<reference evidence="2" key="1">
    <citation type="submission" date="2016-11" db="UniProtKB">
        <authorList>
            <consortium name="WormBaseParasite"/>
        </authorList>
    </citation>
    <scope>IDENTIFICATION</scope>
</reference>
<sequence>MFTDITKIDKITCKHEWKLYNLKMHKEYMREGQFLPSDLTYFLLDLSVLYRQRVLQSKMCVCYMGAESVPERQQC</sequence>
<protein>
    <submittedName>
        <fullName evidence="2">MADF domain-containing protein</fullName>
    </submittedName>
</protein>
<evidence type="ECO:0000313" key="1">
    <source>
        <dbReference type="Proteomes" id="UP000095281"/>
    </source>
</evidence>
<organism evidence="1 2">
    <name type="scientific">Meloidogyne hapla</name>
    <name type="common">Root-knot nematode worm</name>
    <dbReference type="NCBI Taxonomy" id="6305"/>
    <lineage>
        <taxon>Eukaryota</taxon>
        <taxon>Metazoa</taxon>
        <taxon>Ecdysozoa</taxon>
        <taxon>Nematoda</taxon>
        <taxon>Chromadorea</taxon>
        <taxon>Rhabditida</taxon>
        <taxon>Tylenchina</taxon>
        <taxon>Tylenchomorpha</taxon>
        <taxon>Tylenchoidea</taxon>
        <taxon>Meloidogynidae</taxon>
        <taxon>Meloidogyninae</taxon>
        <taxon>Meloidogyne</taxon>
    </lineage>
</organism>
<accession>A0A1I8BES2</accession>
<dbReference type="AlphaFoldDB" id="A0A1I8BES2"/>
<dbReference type="WBParaSite" id="MhA1_Contig2174.frz3.gene4">
    <property type="protein sequence ID" value="MhA1_Contig2174.frz3.gene4"/>
    <property type="gene ID" value="MhA1_Contig2174.frz3.gene4"/>
</dbReference>
<name>A0A1I8BES2_MELHA</name>
<dbReference type="Proteomes" id="UP000095281">
    <property type="component" value="Unplaced"/>
</dbReference>
<keyword evidence="1" id="KW-1185">Reference proteome</keyword>